<dbReference type="SUPFAM" id="SSF53850">
    <property type="entry name" value="Periplasmic binding protein-like II"/>
    <property type="match status" value="1"/>
</dbReference>
<organism evidence="4 5">
    <name type="scientific">Longispora fulva</name>
    <dbReference type="NCBI Taxonomy" id="619741"/>
    <lineage>
        <taxon>Bacteria</taxon>
        <taxon>Bacillati</taxon>
        <taxon>Actinomycetota</taxon>
        <taxon>Actinomycetes</taxon>
        <taxon>Micromonosporales</taxon>
        <taxon>Micromonosporaceae</taxon>
        <taxon>Longispora</taxon>
    </lineage>
</organism>
<dbReference type="InterPro" id="IPR030678">
    <property type="entry name" value="Peptide/Ni-bd"/>
</dbReference>
<feature type="compositionally biased region" description="Basic and acidic residues" evidence="1">
    <location>
        <begin position="29"/>
        <end position="38"/>
    </location>
</feature>
<reference evidence="4" key="1">
    <citation type="submission" date="2020-11" db="EMBL/GenBank/DDBJ databases">
        <title>Sequencing the genomes of 1000 actinobacteria strains.</title>
        <authorList>
            <person name="Klenk H.-P."/>
        </authorList>
    </citation>
    <scope>NUCLEOTIDE SEQUENCE</scope>
    <source>
        <strain evidence="4">DSM 45356</strain>
    </source>
</reference>
<dbReference type="PANTHER" id="PTHR30290">
    <property type="entry name" value="PERIPLASMIC BINDING COMPONENT OF ABC TRANSPORTER"/>
    <property type="match status" value="1"/>
</dbReference>
<dbReference type="GO" id="GO:1904680">
    <property type="term" value="F:peptide transmembrane transporter activity"/>
    <property type="evidence" value="ECO:0007669"/>
    <property type="project" value="TreeGrafter"/>
</dbReference>
<dbReference type="Pfam" id="PF00496">
    <property type="entry name" value="SBP_bac_5"/>
    <property type="match status" value="1"/>
</dbReference>
<gene>
    <name evidence="4" type="ORF">IW245_005058</name>
</gene>
<evidence type="ECO:0000259" key="3">
    <source>
        <dbReference type="Pfam" id="PF00496"/>
    </source>
</evidence>
<dbReference type="Proteomes" id="UP000622552">
    <property type="component" value="Unassembled WGS sequence"/>
</dbReference>
<feature type="signal peptide" evidence="2">
    <location>
        <begin position="1"/>
        <end position="20"/>
    </location>
</feature>
<proteinExistence type="predicted"/>
<keyword evidence="2" id="KW-0732">Signal</keyword>
<keyword evidence="5" id="KW-1185">Reference proteome</keyword>
<comment type="caution">
    <text evidence="4">The sequence shown here is derived from an EMBL/GenBank/DDBJ whole genome shotgun (WGS) entry which is preliminary data.</text>
</comment>
<dbReference type="PROSITE" id="PS51257">
    <property type="entry name" value="PROKAR_LIPOPROTEIN"/>
    <property type="match status" value="1"/>
</dbReference>
<sequence>MRHRVRVLTISALAIGLAAAGCSKTGNGKGEEAAKDQKQSISIDYKGTTPVPAPEVKDARKGGQVLWLADGNFEHLDPGQEYVGDALSFSTNLFHRTLTGYIEPTEEGGTLKVVGDLAVNAGETTDGGKTWKYTLRDGLKYEDGSPIKSADIKHGVARAMGKYGEQGPQYIQNALDPDRKYKGPDEKGDGDVPGITTPDDKTIIFTMKDPHPEFPELAVFPTTTPVPAAKDTKDKYETEWISSGPYKRKEYKIDNYLILERNPNWDPKTDPIRHQYVDTIKADFTPNRATQTQRLIASQGEDATATMTSNVAQENIATVAADPELTKRVLSGRTPYDNYININTTKVTDVDVRKALIYLYDKDAAIKNAGGSKVAIASTTITAPNVPGYKDYDVYKAGPNGDVAKAKALLAGKTVPKLSYCFANTANGQKAAAIVKTSLERENLIQIALNPIDRKDYYTTIGKKGTTCDLMASGWGADYPDNQSTLGVLMDGSQIKDNGNQNYSYFDNAEVNKKLKELALEPDRAKAAKAYGDLDQEIMEKYAPLIPTVYTRAYTLVGSKLGGAFLSPNYAQVNLTNVYVKA</sequence>
<dbReference type="GO" id="GO:0043190">
    <property type="term" value="C:ATP-binding cassette (ABC) transporter complex"/>
    <property type="evidence" value="ECO:0007669"/>
    <property type="project" value="InterPro"/>
</dbReference>
<dbReference type="Gene3D" id="3.40.190.10">
    <property type="entry name" value="Periplasmic binding protein-like II"/>
    <property type="match status" value="1"/>
</dbReference>
<feature type="compositionally biased region" description="Basic and acidic residues" evidence="1">
    <location>
        <begin position="178"/>
        <end position="190"/>
    </location>
</feature>
<feature type="chain" id="PRO_5038810210" evidence="2">
    <location>
        <begin position="21"/>
        <end position="582"/>
    </location>
</feature>
<evidence type="ECO:0000256" key="1">
    <source>
        <dbReference type="SAM" id="MobiDB-lite"/>
    </source>
</evidence>
<feature type="region of interest" description="Disordered" evidence="1">
    <location>
        <begin position="178"/>
        <end position="197"/>
    </location>
</feature>
<dbReference type="PIRSF" id="PIRSF002741">
    <property type="entry name" value="MppA"/>
    <property type="match status" value="1"/>
</dbReference>
<dbReference type="GO" id="GO:0042597">
    <property type="term" value="C:periplasmic space"/>
    <property type="evidence" value="ECO:0007669"/>
    <property type="project" value="UniProtKB-ARBA"/>
</dbReference>
<accession>A0A8J7GH08</accession>
<dbReference type="InterPro" id="IPR000914">
    <property type="entry name" value="SBP_5_dom"/>
</dbReference>
<dbReference type="EMBL" id="JADOUF010000001">
    <property type="protein sequence ID" value="MBG6138864.1"/>
    <property type="molecule type" value="Genomic_DNA"/>
</dbReference>
<dbReference type="CDD" id="cd08506">
    <property type="entry name" value="PBP2_clavulanate_OppA2"/>
    <property type="match status" value="1"/>
</dbReference>
<feature type="domain" description="Solute-binding protein family 5" evidence="3">
    <location>
        <begin position="112"/>
        <end position="494"/>
    </location>
</feature>
<dbReference type="InterPro" id="IPR039424">
    <property type="entry name" value="SBP_5"/>
</dbReference>
<dbReference type="Gene3D" id="3.10.105.10">
    <property type="entry name" value="Dipeptide-binding Protein, Domain 3"/>
    <property type="match status" value="1"/>
</dbReference>
<dbReference type="RefSeq" id="WP_197005574.1">
    <property type="nucleotide sequence ID" value="NZ_BONS01000009.1"/>
</dbReference>
<feature type="region of interest" description="Disordered" evidence="1">
    <location>
        <begin position="25"/>
        <end position="56"/>
    </location>
</feature>
<dbReference type="GO" id="GO:0015833">
    <property type="term" value="P:peptide transport"/>
    <property type="evidence" value="ECO:0007669"/>
    <property type="project" value="TreeGrafter"/>
</dbReference>
<name>A0A8J7GH08_9ACTN</name>
<dbReference type="AlphaFoldDB" id="A0A8J7GH08"/>
<evidence type="ECO:0000313" key="5">
    <source>
        <dbReference type="Proteomes" id="UP000622552"/>
    </source>
</evidence>
<evidence type="ECO:0000256" key="2">
    <source>
        <dbReference type="SAM" id="SignalP"/>
    </source>
</evidence>
<evidence type="ECO:0000313" key="4">
    <source>
        <dbReference type="EMBL" id="MBG6138864.1"/>
    </source>
</evidence>
<dbReference type="PANTHER" id="PTHR30290:SF83">
    <property type="entry name" value="ABC TRANSPORTER SUBSTRATE-BINDING PROTEIN"/>
    <property type="match status" value="1"/>
</dbReference>
<protein>
    <submittedName>
        <fullName evidence="4">Peptide/nickel transport system substrate-binding protein</fullName>
    </submittedName>
</protein>